<dbReference type="InterPro" id="IPR019438">
    <property type="entry name" value="Q_salvage"/>
</dbReference>
<protein>
    <recommendedName>
        <fullName evidence="1">Queuosine 5'-phosphate N-glycosylase/hydrolase</fullName>
        <ecNumber evidence="1">3.2.2.-</ecNumber>
    </recommendedName>
    <alternativeName>
        <fullName evidence="1">Queuosine-nucleotide N-glycosylase/hydrolase</fullName>
    </alternativeName>
</protein>
<evidence type="ECO:0000313" key="3">
    <source>
        <dbReference type="Proteomes" id="UP000013776"/>
    </source>
</evidence>
<dbReference type="PANTHER" id="PTHR21314:SF1">
    <property type="entry name" value="QUEUOSINE SALVAGE PROTEIN"/>
    <property type="match status" value="1"/>
</dbReference>
<dbReference type="eggNOG" id="ENOG502S4MU">
    <property type="taxonomic scope" value="Eukaryota"/>
</dbReference>
<dbReference type="GO" id="GO:0006400">
    <property type="term" value="P:tRNA modification"/>
    <property type="evidence" value="ECO:0007669"/>
    <property type="project" value="TreeGrafter"/>
</dbReference>
<dbReference type="Pfam" id="PF10343">
    <property type="entry name" value="Q_salvage"/>
    <property type="match status" value="1"/>
</dbReference>
<keyword evidence="1" id="KW-0378">Hydrolase</keyword>
<dbReference type="GO" id="GO:0016787">
    <property type="term" value="F:hydrolase activity"/>
    <property type="evidence" value="ECO:0007669"/>
    <property type="project" value="UniProtKB-KW"/>
</dbReference>
<dbReference type="AlphaFoldDB" id="R4XE45"/>
<organism evidence="2 3">
    <name type="scientific">Taphrina deformans (strain PYCC 5710 / ATCC 11124 / CBS 356.35 / IMI 108563 / JCM 9778 / NBRC 8474)</name>
    <name type="common">Peach leaf curl fungus</name>
    <name type="synonym">Lalaria deformans</name>
    <dbReference type="NCBI Taxonomy" id="1097556"/>
    <lineage>
        <taxon>Eukaryota</taxon>
        <taxon>Fungi</taxon>
        <taxon>Dikarya</taxon>
        <taxon>Ascomycota</taxon>
        <taxon>Taphrinomycotina</taxon>
        <taxon>Taphrinomycetes</taxon>
        <taxon>Taphrinales</taxon>
        <taxon>Taphrinaceae</taxon>
        <taxon>Taphrina</taxon>
    </lineage>
</organism>
<dbReference type="PANTHER" id="PTHR21314">
    <property type="entry name" value="QUEUOSINE 5'-PHOSPHATE N-GLYCOSYLASE_HYDROLASE-RELATED"/>
    <property type="match status" value="1"/>
</dbReference>
<gene>
    <name evidence="2" type="ORF">TAPDE_002838</name>
</gene>
<sequence length="291" mass="32608">MTFPLRFESDHQRWNFYSIMHLLNFGSGYRVILKAANGSGAFDNIIKLLIAAHISGHALDAAWMRRVDASDVGEMMHISMVQEIPVPGNPILKQVEPSPAAALVHKITDALNSTGKRLQELGNHLYLIDYVRHCAETSRDIDTLLNKLAQLPVLDDRAELDDGTQVFIYKKMQVMISELIRNGLPFSCVGPGDLTIFSDNVIPTMLQHYKLISCPSADVALRSDMEITSVQALSVRAASIVVCRDIVHVAQSKGLSWIGDEIDLDNYLWKVAKEGDLRKLPRYADRATWFY</sequence>
<dbReference type="Proteomes" id="UP000013776">
    <property type="component" value="Unassembled WGS sequence"/>
</dbReference>
<proteinExistence type="inferred from homology"/>
<dbReference type="OrthoDB" id="416777at2759"/>
<comment type="catalytic activity">
    <reaction evidence="1">
        <text>queuosine 5'-phosphate + H2O = queuine + D-ribose 5-phosphate</text>
        <dbReference type="Rhea" id="RHEA:75387"/>
        <dbReference type="ChEBI" id="CHEBI:15377"/>
        <dbReference type="ChEBI" id="CHEBI:17433"/>
        <dbReference type="ChEBI" id="CHEBI:78346"/>
        <dbReference type="ChEBI" id="CHEBI:194371"/>
    </reaction>
    <physiologicalReaction direction="left-to-right" evidence="1">
        <dbReference type="Rhea" id="RHEA:75388"/>
    </physiologicalReaction>
</comment>
<keyword evidence="3" id="KW-1185">Reference proteome</keyword>
<name>R4XE45_TAPDE</name>
<dbReference type="EMBL" id="CAHR02000096">
    <property type="protein sequence ID" value="CCG82710.1"/>
    <property type="molecule type" value="Genomic_DNA"/>
</dbReference>
<comment type="similarity">
    <text evidence="1">Belongs to the QNG1 protein family.</text>
</comment>
<dbReference type="EC" id="3.2.2.-" evidence="1"/>
<dbReference type="VEuPathDB" id="FungiDB:TAPDE_002838"/>
<comment type="function">
    <text evidence="1">Catalyzes the hydrolysis of queuosine 5'-phosphate, releasing the nucleobase queuine (q). Is required for salvage of queuine from exogenous queuosine (Q) that is imported and then converted to queuosine 5'-phosphate intracellularly.</text>
</comment>
<evidence type="ECO:0000256" key="1">
    <source>
        <dbReference type="RuleBase" id="RU365002"/>
    </source>
</evidence>
<accession>R4XE45</accession>
<reference evidence="2 3" key="1">
    <citation type="journal article" date="2013" name="MBio">
        <title>Genome sequencing of the plant pathogen Taphrina deformans, the causal agent of peach leaf curl.</title>
        <authorList>
            <person name="Cisse O.H."/>
            <person name="Almeida J.M.G.C.F."/>
            <person name="Fonseca A."/>
            <person name="Kumar A.A."/>
            <person name="Salojaervi J."/>
            <person name="Overmyer K."/>
            <person name="Hauser P.M."/>
            <person name="Pagni M."/>
        </authorList>
    </citation>
    <scope>NUCLEOTIDE SEQUENCE [LARGE SCALE GENOMIC DNA]</scope>
    <source>
        <strain evidence="3">PYCC 5710 / ATCC 11124 / CBS 356.35 / IMI 108563 / JCM 9778 / NBRC 8474</strain>
    </source>
</reference>
<comment type="caution">
    <text evidence="2">The sequence shown here is derived from an EMBL/GenBank/DDBJ whole genome shotgun (WGS) entry which is preliminary data.</text>
</comment>
<evidence type="ECO:0000313" key="2">
    <source>
        <dbReference type="EMBL" id="CCG82710.1"/>
    </source>
</evidence>